<evidence type="ECO:0000256" key="13">
    <source>
        <dbReference type="SAM" id="Coils"/>
    </source>
</evidence>
<evidence type="ECO:0000313" key="16">
    <source>
        <dbReference type="Proteomes" id="UP000245771"/>
    </source>
</evidence>
<dbReference type="GO" id="GO:0005876">
    <property type="term" value="C:spindle microtubule"/>
    <property type="evidence" value="ECO:0007669"/>
    <property type="project" value="InterPro"/>
</dbReference>
<keyword evidence="9" id="KW-0206">Cytoskeleton</keyword>
<keyword evidence="11" id="KW-0137">Centromere</keyword>
<organism evidence="15 16">
    <name type="scientific">Meira miltonrushii</name>
    <dbReference type="NCBI Taxonomy" id="1280837"/>
    <lineage>
        <taxon>Eukaryota</taxon>
        <taxon>Fungi</taxon>
        <taxon>Dikarya</taxon>
        <taxon>Basidiomycota</taxon>
        <taxon>Ustilaginomycotina</taxon>
        <taxon>Exobasidiomycetes</taxon>
        <taxon>Exobasidiales</taxon>
        <taxon>Brachybasidiaceae</taxon>
        <taxon>Meira</taxon>
    </lineage>
</organism>
<evidence type="ECO:0000313" key="15">
    <source>
        <dbReference type="EMBL" id="PWN37510.1"/>
    </source>
</evidence>
<dbReference type="GeneID" id="37023393"/>
<comment type="subcellular location">
    <subcellularLocation>
        <location evidence="3">Chromosome</location>
        <location evidence="3">Centromere</location>
        <location evidence="3">Kinetochore</location>
    </subcellularLocation>
    <subcellularLocation>
        <location evidence="2">Cytoplasm</location>
        <location evidence="2">Cytoskeleton</location>
        <location evidence="2">Spindle</location>
    </subcellularLocation>
    <subcellularLocation>
        <location evidence="1">Nucleus</location>
    </subcellularLocation>
</comment>
<dbReference type="Pfam" id="PF08287">
    <property type="entry name" value="DASH_Spc19"/>
    <property type="match status" value="1"/>
</dbReference>
<evidence type="ECO:0000256" key="6">
    <source>
        <dbReference type="ARBA" id="ARBA00022454"/>
    </source>
</evidence>
<evidence type="ECO:0000256" key="2">
    <source>
        <dbReference type="ARBA" id="ARBA00004186"/>
    </source>
</evidence>
<evidence type="ECO:0000256" key="8">
    <source>
        <dbReference type="ARBA" id="ARBA00022838"/>
    </source>
</evidence>
<evidence type="ECO:0000256" key="1">
    <source>
        <dbReference type="ARBA" id="ARBA00004123"/>
    </source>
</evidence>
<keyword evidence="13" id="KW-0175">Coiled coil</keyword>
<evidence type="ECO:0000256" key="11">
    <source>
        <dbReference type="ARBA" id="ARBA00023328"/>
    </source>
</evidence>
<comment type="similarity">
    <text evidence="4">Belongs to the DASH complex SPC19 family.</text>
</comment>
<dbReference type="Proteomes" id="UP000245771">
    <property type="component" value="Unassembled WGS sequence"/>
</dbReference>
<dbReference type="STRING" id="1280837.A0A316VJ37"/>
<dbReference type="OrthoDB" id="3361333at2759"/>
<keyword evidence="6" id="KW-0158">Chromosome</keyword>
<evidence type="ECO:0000256" key="3">
    <source>
        <dbReference type="ARBA" id="ARBA00004629"/>
    </source>
</evidence>
<dbReference type="GO" id="GO:0008608">
    <property type="term" value="P:attachment of spindle microtubules to kinetochore"/>
    <property type="evidence" value="ECO:0007669"/>
    <property type="project" value="InterPro"/>
</dbReference>
<evidence type="ECO:0000256" key="4">
    <source>
        <dbReference type="ARBA" id="ARBA00008952"/>
    </source>
</evidence>
<feature type="compositionally biased region" description="Basic and acidic residues" evidence="14">
    <location>
        <begin position="149"/>
        <end position="160"/>
    </location>
</feature>
<dbReference type="PANTHER" id="PTHR28262">
    <property type="entry name" value="DASH COMPLEX SUBUNIT SPC19"/>
    <property type="match status" value="1"/>
</dbReference>
<dbReference type="RefSeq" id="XP_025357812.1">
    <property type="nucleotide sequence ID" value="XM_025501612.1"/>
</dbReference>
<evidence type="ECO:0000256" key="9">
    <source>
        <dbReference type="ARBA" id="ARBA00023212"/>
    </source>
</evidence>
<dbReference type="InParanoid" id="A0A316VJ37"/>
<keyword evidence="7" id="KW-0963">Cytoplasm</keyword>
<sequence>MSLTSRQTNFSAAGQTATSIETCIASVEFACRTLEASNATLTDETKDLARLANAVRSKRYFDLISEREIKDAQDHLSVEILPQLKELILKAEEALQKDERRAKILRGKSAQQSTRLEQFAQLYDVSIDKIRKLSDESKNNEVIGSNENQKNKAEKMNQHLTSLREKRITLQREMAKMEREVRQKGHAVQ</sequence>
<dbReference type="InterPro" id="IPR013251">
    <property type="entry name" value="DASH_Spc19"/>
</dbReference>
<gene>
    <name evidence="15" type="ORF">FA14DRAFT_187610</name>
</gene>
<feature type="region of interest" description="Disordered" evidence="14">
    <location>
        <begin position="137"/>
        <end position="160"/>
    </location>
</feature>
<evidence type="ECO:0000256" key="14">
    <source>
        <dbReference type="SAM" id="MobiDB-lite"/>
    </source>
</evidence>
<protein>
    <recommendedName>
        <fullName evidence="5">DASH complex subunit SPC19</fullName>
    </recommendedName>
    <alternativeName>
        <fullName evidence="12">Outer kinetochore protein SPC19</fullName>
    </alternativeName>
</protein>
<keyword evidence="8" id="KW-0995">Kinetochore</keyword>
<feature type="coiled-coil region" evidence="13">
    <location>
        <begin position="81"/>
        <end position="108"/>
    </location>
</feature>
<dbReference type="EMBL" id="KZ819602">
    <property type="protein sequence ID" value="PWN37510.1"/>
    <property type="molecule type" value="Genomic_DNA"/>
</dbReference>
<name>A0A316VJ37_9BASI</name>
<dbReference type="GO" id="GO:0042729">
    <property type="term" value="C:DASH complex"/>
    <property type="evidence" value="ECO:0007669"/>
    <property type="project" value="InterPro"/>
</dbReference>
<keyword evidence="16" id="KW-1185">Reference proteome</keyword>
<reference evidence="15 16" key="1">
    <citation type="journal article" date="2018" name="Mol. Biol. Evol.">
        <title>Broad Genomic Sampling Reveals a Smut Pathogenic Ancestry of the Fungal Clade Ustilaginomycotina.</title>
        <authorList>
            <person name="Kijpornyongpan T."/>
            <person name="Mondo S.J."/>
            <person name="Barry K."/>
            <person name="Sandor L."/>
            <person name="Lee J."/>
            <person name="Lipzen A."/>
            <person name="Pangilinan J."/>
            <person name="LaButti K."/>
            <person name="Hainaut M."/>
            <person name="Henrissat B."/>
            <person name="Grigoriev I.V."/>
            <person name="Spatafora J.W."/>
            <person name="Aime M.C."/>
        </authorList>
    </citation>
    <scope>NUCLEOTIDE SEQUENCE [LARGE SCALE GENOMIC DNA]</scope>
    <source>
        <strain evidence="15 16">MCA 3882</strain>
    </source>
</reference>
<evidence type="ECO:0000256" key="5">
    <source>
        <dbReference type="ARBA" id="ARBA00016329"/>
    </source>
</evidence>
<evidence type="ECO:0000256" key="7">
    <source>
        <dbReference type="ARBA" id="ARBA00022490"/>
    </source>
</evidence>
<accession>A0A316VJ37</accession>
<evidence type="ECO:0000256" key="10">
    <source>
        <dbReference type="ARBA" id="ARBA00023242"/>
    </source>
</evidence>
<evidence type="ECO:0000256" key="12">
    <source>
        <dbReference type="ARBA" id="ARBA00032583"/>
    </source>
</evidence>
<keyword evidence="10" id="KW-0539">Nucleus</keyword>
<dbReference type="PANTHER" id="PTHR28262:SF1">
    <property type="entry name" value="DASH COMPLEX SUBUNIT SPC19"/>
    <property type="match status" value="1"/>
</dbReference>
<proteinExistence type="inferred from homology"/>
<dbReference type="AlphaFoldDB" id="A0A316VJ37"/>